<feature type="region of interest" description="Disordered" evidence="4">
    <location>
        <begin position="75"/>
        <end position="189"/>
    </location>
</feature>
<evidence type="ECO:0000256" key="1">
    <source>
        <dbReference type="ARBA" id="ARBA00023015"/>
    </source>
</evidence>
<protein>
    <submittedName>
        <fullName evidence="6">Helix-turn-helix domain-containing protein</fullName>
    </submittedName>
</protein>
<name>A0A2H1I2Y0_9MICO</name>
<keyword evidence="1" id="KW-0805">Transcription regulation</keyword>
<dbReference type="AlphaFoldDB" id="A0A2H1I2Y0"/>
<dbReference type="SUPFAM" id="SSF46689">
    <property type="entry name" value="Homeodomain-like"/>
    <property type="match status" value="1"/>
</dbReference>
<dbReference type="PANTHER" id="PTHR46796">
    <property type="entry name" value="HTH-TYPE TRANSCRIPTIONAL ACTIVATOR RHAS-RELATED"/>
    <property type="match status" value="1"/>
</dbReference>
<gene>
    <name evidence="6" type="ORF">BI49514_00588</name>
</gene>
<feature type="compositionally biased region" description="Polar residues" evidence="4">
    <location>
        <begin position="111"/>
        <end position="137"/>
    </location>
</feature>
<dbReference type="Gene3D" id="1.10.10.60">
    <property type="entry name" value="Homeodomain-like"/>
    <property type="match status" value="2"/>
</dbReference>
<keyword evidence="7" id="KW-1185">Reference proteome</keyword>
<keyword evidence="2" id="KW-0238">DNA-binding</keyword>
<organism evidence="6 7">
    <name type="scientific">Brevibacterium iodinum ATCC 49514</name>
    <dbReference type="NCBI Taxonomy" id="1255616"/>
    <lineage>
        <taxon>Bacteria</taxon>
        <taxon>Bacillati</taxon>
        <taxon>Actinomycetota</taxon>
        <taxon>Actinomycetes</taxon>
        <taxon>Micrococcales</taxon>
        <taxon>Brevibacteriaceae</taxon>
        <taxon>Brevibacterium</taxon>
    </lineage>
</organism>
<dbReference type="Pfam" id="PF12833">
    <property type="entry name" value="HTH_18"/>
    <property type="match status" value="1"/>
</dbReference>
<feature type="compositionally biased region" description="Polar residues" evidence="4">
    <location>
        <begin position="89"/>
        <end position="98"/>
    </location>
</feature>
<feature type="compositionally biased region" description="Low complexity" evidence="4">
    <location>
        <begin position="178"/>
        <end position="189"/>
    </location>
</feature>
<dbReference type="GO" id="GO:0003700">
    <property type="term" value="F:DNA-binding transcription factor activity"/>
    <property type="evidence" value="ECO:0007669"/>
    <property type="project" value="InterPro"/>
</dbReference>
<dbReference type="InterPro" id="IPR009057">
    <property type="entry name" value="Homeodomain-like_sf"/>
</dbReference>
<evidence type="ECO:0000256" key="4">
    <source>
        <dbReference type="SAM" id="MobiDB-lite"/>
    </source>
</evidence>
<dbReference type="EMBL" id="FXYX01000002">
    <property type="protein sequence ID" value="SMX69474.1"/>
    <property type="molecule type" value="Genomic_DNA"/>
</dbReference>
<dbReference type="PROSITE" id="PS01124">
    <property type="entry name" value="HTH_ARAC_FAMILY_2"/>
    <property type="match status" value="1"/>
</dbReference>
<sequence>MSSGHFSRRFRAAFGESPYSYLLTRRIERAMALIRRGDLTITEICFTVGFSSLGTFGTRFSELVGLSPPRYRNGVAAGEQRLPTRARANRSNGSHSPSTAACARTARAWAQPQTSPSPRWSMSRNLSLTEPSPSPGTNPAAGRCACSPNPRTSTPTNRSPTSMRTSGTTCSMPKVRRSGSTARTSRSTV</sequence>
<evidence type="ECO:0000313" key="7">
    <source>
        <dbReference type="Proteomes" id="UP000234382"/>
    </source>
</evidence>
<feature type="compositionally biased region" description="Low complexity" evidence="4">
    <location>
        <begin position="99"/>
        <end position="110"/>
    </location>
</feature>
<feature type="compositionally biased region" description="Low complexity" evidence="4">
    <location>
        <begin position="147"/>
        <end position="166"/>
    </location>
</feature>
<evidence type="ECO:0000313" key="6">
    <source>
        <dbReference type="EMBL" id="SMX69474.1"/>
    </source>
</evidence>
<reference evidence="7" key="1">
    <citation type="submission" date="2017-03" db="EMBL/GenBank/DDBJ databases">
        <authorList>
            <person name="Monnet C."/>
        </authorList>
    </citation>
    <scope>NUCLEOTIDE SEQUENCE [LARGE SCALE GENOMIC DNA]</scope>
    <source>
        <strain evidence="7">ATCC 49514</strain>
    </source>
</reference>
<dbReference type="Proteomes" id="UP000234382">
    <property type="component" value="Unassembled WGS sequence"/>
</dbReference>
<evidence type="ECO:0000259" key="5">
    <source>
        <dbReference type="PROSITE" id="PS01124"/>
    </source>
</evidence>
<dbReference type="GO" id="GO:0043565">
    <property type="term" value="F:sequence-specific DNA binding"/>
    <property type="evidence" value="ECO:0007669"/>
    <property type="project" value="InterPro"/>
</dbReference>
<dbReference type="InterPro" id="IPR018062">
    <property type="entry name" value="HTH_AraC-typ_CS"/>
</dbReference>
<evidence type="ECO:0000256" key="2">
    <source>
        <dbReference type="ARBA" id="ARBA00023125"/>
    </source>
</evidence>
<accession>A0A2H1I2Y0</accession>
<dbReference type="PROSITE" id="PS00041">
    <property type="entry name" value="HTH_ARAC_FAMILY_1"/>
    <property type="match status" value="1"/>
</dbReference>
<evidence type="ECO:0000256" key="3">
    <source>
        <dbReference type="ARBA" id="ARBA00023163"/>
    </source>
</evidence>
<dbReference type="InterPro" id="IPR050204">
    <property type="entry name" value="AraC_XylS_family_regulators"/>
</dbReference>
<dbReference type="InterPro" id="IPR018060">
    <property type="entry name" value="HTH_AraC"/>
</dbReference>
<dbReference type="SMART" id="SM00342">
    <property type="entry name" value="HTH_ARAC"/>
    <property type="match status" value="1"/>
</dbReference>
<keyword evidence="3" id="KW-0804">Transcription</keyword>
<dbReference type="PANTHER" id="PTHR46796:SF2">
    <property type="entry name" value="TRANSCRIPTIONAL REGULATORY PROTEIN"/>
    <property type="match status" value="1"/>
</dbReference>
<proteinExistence type="predicted"/>
<feature type="domain" description="HTH araC/xylS-type" evidence="5">
    <location>
        <begin position="1"/>
        <end position="74"/>
    </location>
</feature>